<organism evidence="1 2">
    <name type="scientific">Oryza meyeriana var. granulata</name>
    <dbReference type="NCBI Taxonomy" id="110450"/>
    <lineage>
        <taxon>Eukaryota</taxon>
        <taxon>Viridiplantae</taxon>
        <taxon>Streptophyta</taxon>
        <taxon>Embryophyta</taxon>
        <taxon>Tracheophyta</taxon>
        <taxon>Spermatophyta</taxon>
        <taxon>Magnoliopsida</taxon>
        <taxon>Liliopsida</taxon>
        <taxon>Poales</taxon>
        <taxon>Poaceae</taxon>
        <taxon>BOP clade</taxon>
        <taxon>Oryzoideae</taxon>
        <taxon>Oryzeae</taxon>
        <taxon>Oryzinae</taxon>
        <taxon>Oryza</taxon>
        <taxon>Oryza meyeriana</taxon>
    </lineage>
</organism>
<evidence type="ECO:0000313" key="2">
    <source>
        <dbReference type="Proteomes" id="UP000479710"/>
    </source>
</evidence>
<gene>
    <name evidence="1" type="ORF">E2562_011674</name>
</gene>
<reference evidence="1 2" key="1">
    <citation type="submission" date="2019-11" db="EMBL/GenBank/DDBJ databases">
        <title>Whole genome sequence of Oryza granulata.</title>
        <authorList>
            <person name="Li W."/>
        </authorList>
    </citation>
    <scope>NUCLEOTIDE SEQUENCE [LARGE SCALE GENOMIC DNA]</scope>
    <source>
        <strain evidence="2">cv. Menghai</strain>
        <tissue evidence="1">Leaf</tissue>
    </source>
</reference>
<accession>A0A6G1DHJ9</accession>
<comment type="caution">
    <text evidence="1">The sequence shown here is derived from an EMBL/GenBank/DDBJ whole genome shotgun (WGS) entry which is preliminary data.</text>
</comment>
<proteinExistence type="predicted"/>
<dbReference type="Proteomes" id="UP000479710">
    <property type="component" value="Unassembled WGS sequence"/>
</dbReference>
<keyword evidence="2" id="KW-1185">Reference proteome</keyword>
<protein>
    <submittedName>
        <fullName evidence="1">Uncharacterized protein</fullName>
    </submittedName>
</protein>
<evidence type="ECO:0000313" key="1">
    <source>
        <dbReference type="EMBL" id="KAF0911672.1"/>
    </source>
</evidence>
<dbReference type="AlphaFoldDB" id="A0A6G1DHJ9"/>
<name>A0A6G1DHJ9_9ORYZ</name>
<sequence length="68" mass="7609">MFGVHLASLESFGLSRFFLRKSGINFWGKDKENVTGVIISEVTPTFDHISLAAQERSSPAATFRKTLY</sequence>
<dbReference type="EMBL" id="SPHZ02000006">
    <property type="protein sequence ID" value="KAF0911672.1"/>
    <property type="molecule type" value="Genomic_DNA"/>
</dbReference>